<accession>A0A6J7ICJ9</accession>
<proteinExistence type="predicted"/>
<gene>
    <name evidence="1" type="ORF">UFOPK3564_02213</name>
</gene>
<organism evidence="1">
    <name type="scientific">freshwater metagenome</name>
    <dbReference type="NCBI Taxonomy" id="449393"/>
    <lineage>
        <taxon>unclassified sequences</taxon>
        <taxon>metagenomes</taxon>
        <taxon>ecological metagenomes</taxon>
    </lineage>
</organism>
<dbReference type="PANTHER" id="PTHR36974">
    <property type="entry name" value="MEMBRANE PROTEIN-RELATED"/>
    <property type="match status" value="1"/>
</dbReference>
<dbReference type="AlphaFoldDB" id="A0A6J7ICJ9"/>
<protein>
    <submittedName>
        <fullName evidence="1">Unannotated protein</fullName>
    </submittedName>
</protein>
<name>A0A6J7ICJ9_9ZZZZ</name>
<dbReference type="EMBL" id="CAFBMK010000144">
    <property type="protein sequence ID" value="CAB4928007.1"/>
    <property type="molecule type" value="Genomic_DNA"/>
</dbReference>
<reference evidence="1" key="1">
    <citation type="submission" date="2020-05" db="EMBL/GenBank/DDBJ databases">
        <authorList>
            <person name="Chiriac C."/>
            <person name="Salcher M."/>
            <person name="Ghai R."/>
            <person name="Kavagutti S V."/>
        </authorList>
    </citation>
    <scope>NUCLEOTIDE SEQUENCE</scope>
</reference>
<sequence length="120" mass="12929">MLSPRRAIGPFMAGMGVLHLAVPKVFAPAMPSYLPAHRELILLSGAVELVAGTATMHPRTRRAGRLLAAATIVAVFPANVEMAMHPERFPKLPGGRRTLIARLPLQVPMFFLALRAGGRD</sequence>
<evidence type="ECO:0000313" key="1">
    <source>
        <dbReference type="EMBL" id="CAB4928007.1"/>
    </source>
</evidence>
<dbReference type="PANTHER" id="PTHR36974:SF1">
    <property type="entry name" value="DOXX FAMILY MEMBRANE PROTEIN"/>
    <property type="match status" value="1"/>
</dbReference>